<dbReference type="Proteomes" id="UP000324800">
    <property type="component" value="Unassembled WGS sequence"/>
</dbReference>
<accession>A0A5J4WMI3</accession>
<comment type="caution">
    <text evidence="3">The sequence shown here is derived from an EMBL/GenBank/DDBJ whole genome shotgun (WGS) entry which is preliminary data.</text>
</comment>
<evidence type="ECO:0000256" key="1">
    <source>
        <dbReference type="SAM" id="Coils"/>
    </source>
</evidence>
<dbReference type="SUPFAM" id="SSF56784">
    <property type="entry name" value="HAD-like"/>
    <property type="match status" value="1"/>
</dbReference>
<protein>
    <submittedName>
        <fullName evidence="3">Uncharacterized protein</fullName>
    </submittedName>
</protein>
<dbReference type="SUPFAM" id="SSF48371">
    <property type="entry name" value="ARM repeat"/>
    <property type="match status" value="1"/>
</dbReference>
<dbReference type="InterPro" id="IPR011989">
    <property type="entry name" value="ARM-like"/>
</dbReference>
<dbReference type="PANTHER" id="PTHR13585">
    <property type="entry name" value="CHASCON, ISOFORM D-RELATED"/>
    <property type="match status" value="1"/>
</dbReference>
<dbReference type="EMBL" id="SNRW01001464">
    <property type="protein sequence ID" value="KAA6396287.1"/>
    <property type="molecule type" value="Genomic_DNA"/>
</dbReference>
<proteinExistence type="predicted"/>
<feature type="region of interest" description="Disordered" evidence="2">
    <location>
        <begin position="1019"/>
        <end position="1042"/>
    </location>
</feature>
<dbReference type="Gene3D" id="1.25.10.10">
    <property type="entry name" value="Leucine-rich Repeat Variant"/>
    <property type="match status" value="2"/>
</dbReference>
<sequence>MNRMHYICGDTDSMILANSKNSEEDYRQNYEAEGTACIALTPKIHYIYNPLPTENEKDYNYYKGSALRWLCMNQFHCSMRDVCAIGDGESDREMLEQCGFSYAPSNGTKEAKEAAKVTLSCNMSEKSLNEMYSVGQRTPGSGTTAVQYLKKFQMASPRIVSLASAYIFKLSDAEDMRREIIQAGGIAALIMTVRRYWETDTEITWKALRAIFALLIDDETKSQFTELGGIVLLKESLTRFVEKDLNIMNQLFLIVRILTKDEQSLQQMIHGGIIQASVISFDFFFGKEVETMELLMSVFASFAESEEGFIILQNCGGIKAMIDSANLYFEQERIVKLTCATIRKLAGRVDSKEDIISLGGIKIILKVLAEYGIRDPILAASCLSTIVFLADEYKDIIVKEDGVNICVQILEQLIQIEAVVQSICGILAFLANDDQLAVYIVECGVVKPILAALRRHGQKSIAISRIICGLLALISRNEQGQKEVISNGGIECLLNSSKQYGKQLDESDDDEERQRLEEQRRIKVKKRREIMEKKKQQEIQAEQQRQKQIDRIQQDIWMSSLKKEQREKEEEIRRLQDEKEKEELLEKEKQRQIQLEKEQQEEFEKQKEKEKSKTNDELVLNATTALFCLSSHPSMLQTSLDIQLIPQLLHLASTKWKKRKITENVMNIVMRFSDDQSAQAQIAGCVLGKRRKKQKDQKQVIKDDDDKEQEEQDDVLILGQDLSNGEEEDEIIPKALISNYDLTAPEIKVLLKSVKLISERILTILLKLSLCPAMSFQIDMRLVGNEAMSEICRSALIFQKNDVNLTILALNAMTRFSFLMGVQNDDDDQMKDQQKEQDNKSIGKSKQKKGWQIVDENVPQLSNFTADFDLRTLSQLFLSKIPEIEIFGDSYEIKEQIIESKRKNNEQKKGIEQIEIKKRRKSKLLKKTDMDYAIEEEYGFNSNFGKLIQFNEGNQGLKVNQFIKLRKFTAIQLLIREMYRFTKGPAKITTLLINVAMNVIGMRKRNYDLLKEKDIGIQKEKEKQQDKDKDNKQDENKKDINKIKEIQKQKTSESEILNQLADKFALEGGTHSLLNILLFYLHDTTSDPIDEEQYLDSQIDNEIQQVTKRAQFEAEFQQSNKESDKNKQSKSSGSLRSGSNPNSSRNKYNKYQSVIRKAFDDAIDIINQAREQERLQYDKIGISIDIVKKASSIVTTLFLQSSLAKRQATTGKSQVTNQTNNEIEIDEEDEEQEEEEQDNIDNIQQQHQNSCPRAAEVLLRCLQKFGSAEIGKVERDASFRIAQSLLAIIDESATIGKMNKNNNVNINNKDNQNKDQFDFDDESDDSDDEEDEEIENQSSMTSKQKLLQQQQKQQRKDKLNKSRLYSSRRILNQIISISGEGLLLQLLNRFDINGDYEAVNIFAKIVTALVEGHQNSSNSFCFFFFS</sequence>
<feature type="region of interest" description="Disordered" evidence="2">
    <location>
        <begin position="827"/>
        <end position="848"/>
    </location>
</feature>
<dbReference type="Pfam" id="PF08282">
    <property type="entry name" value="Hydrolase_3"/>
    <property type="match status" value="1"/>
</dbReference>
<evidence type="ECO:0000313" key="3">
    <source>
        <dbReference type="EMBL" id="KAA6396287.1"/>
    </source>
</evidence>
<reference evidence="3 4" key="1">
    <citation type="submission" date="2019-03" db="EMBL/GenBank/DDBJ databases">
        <title>Single cell metagenomics reveals metabolic interactions within the superorganism composed of flagellate Streblomastix strix and complex community of Bacteroidetes bacteria on its surface.</title>
        <authorList>
            <person name="Treitli S.C."/>
            <person name="Kolisko M."/>
            <person name="Husnik F."/>
            <person name="Keeling P."/>
            <person name="Hampl V."/>
        </authorList>
    </citation>
    <scope>NUCLEOTIDE SEQUENCE [LARGE SCALE GENOMIC DNA]</scope>
    <source>
        <strain evidence="3">ST1C</strain>
    </source>
</reference>
<feature type="region of interest" description="Disordered" evidence="2">
    <location>
        <begin position="1298"/>
        <end position="1345"/>
    </location>
</feature>
<dbReference type="OrthoDB" id="27226at2759"/>
<dbReference type="PANTHER" id="PTHR13585:SF19">
    <property type="entry name" value="ZINC FINGER CCCH DOMAIN-CONTAINING PROTEIN 13"/>
    <property type="match status" value="1"/>
</dbReference>
<evidence type="ECO:0000256" key="2">
    <source>
        <dbReference type="SAM" id="MobiDB-lite"/>
    </source>
</evidence>
<feature type="compositionally biased region" description="Basic and acidic residues" evidence="2">
    <location>
        <begin position="830"/>
        <end position="841"/>
    </location>
</feature>
<dbReference type="InterPro" id="IPR052824">
    <property type="entry name" value="m6A_RNA_Methylation_Regulator"/>
</dbReference>
<feature type="region of interest" description="Disordered" evidence="2">
    <location>
        <begin position="1208"/>
        <end position="1248"/>
    </location>
</feature>
<feature type="compositionally biased region" description="Acidic residues" evidence="2">
    <location>
        <begin position="1318"/>
        <end position="1335"/>
    </location>
</feature>
<dbReference type="SMART" id="SM00185">
    <property type="entry name" value="ARM"/>
    <property type="match status" value="4"/>
</dbReference>
<feature type="compositionally biased region" description="Polar residues" evidence="2">
    <location>
        <begin position="1208"/>
        <end position="1219"/>
    </location>
</feature>
<feature type="region of interest" description="Disordered" evidence="2">
    <location>
        <begin position="1115"/>
        <end position="1148"/>
    </location>
</feature>
<feature type="compositionally biased region" description="Acidic residues" evidence="2">
    <location>
        <begin position="1223"/>
        <end position="1239"/>
    </location>
</feature>
<dbReference type="InterPro" id="IPR016024">
    <property type="entry name" value="ARM-type_fold"/>
</dbReference>
<dbReference type="InterPro" id="IPR000225">
    <property type="entry name" value="Armadillo"/>
</dbReference>
<feature type="compositionally biased region" description="Low complexity" evidence="2">
    <location>
        <begin position="1129"/>
        <end position="1146"/>
    </location>
</feature>
<dbReference type="Gene3D" id="3.40.50.1000">
    <property type="entry name" value="HAD superfamily/HAD-like"/>
    <property type="match status" value="1"/>
</dbReference>
<name>A0A5J4WMI3_9EUKA</name>
<evidence type="ECO:0000313" key="4">
    <source>
        <dbReference type="Proteomes" id="UP000324800"/>
    </source>
</evidence>
<organism evidence="3 4">
    <name type="scientific">Streblomastix strix</name>
    <dbReference type="NCBI Taxonomy" id="222440"/>
    <lineage>
        <taxon>Eukaryota</taxon>
        <taxon>Metamonada</taxon>
        <taxon>Preaxostyla</taxon>
        <taxon>Oxymonadida</taxon>
        <taxon>Streblomastigidae</taxon>
        <taxon>Streblomastix</taxon>
    </lineage>
</organism>
<keyword evidence="1" id="KW-0175">Coiled coil</keyword>
<feature type="compositionally biased region" description="Low complexity" evidence="2">
    <location>
        <begin position="1299"/>
        <end position="1310"/>
    </location>
</feature>
<dbReference type="InterPro" id="IPR023214">
    <property type="entry name" value="HAD_sf"/>
</dbReference>
<gene>
    <name evidence="3" type="ORF">EZS28_008187</name>
</gene>
<dbReference type="InterPro" id="IPR036412">
    <property type="entry name" value="HAD-like_sf"/>
</dbReference>
<feature type="coiled-coil region" evidence="1">
    <location>
        <begin position="516"/>
        <end position="613"/>
    </location>
</feature>